<organism evidence="2">
    <name type="scientific">viral metagenome</name>
    <dbReference type="NCBI Taxonomy" id="1070528"/>
    <lineage>
        <taxon>unclassified sequences</taxon>
        <taxon>metagenomes</taxon>
        <taxon>organismal metagenomes</taxon>
    </lineage>
</organism>
<feature type="transmembrane region" description="Helical" evidence="1">
    <location>
        <begin position="6"/>
        <end position="28"/>
    </location>
</feature>
<keyword evidence="1" id="KW-1133">Transmembrane helix</keyword>
<evidence type="ECO:0000313" key="2">
    <source>
        <dbReference type="EMBL" id="QHT16488.1"/>
    </source>
</evidence>
<reference evidence="2" key="1">
    <citation type="journal article" date="2020" name="Nature">
        <title>Giant virus diversity and host interactions through global metagenomics.</title>
        <authorList>
            <person name="Schulz F."/>
            <person name="Roux S."/>
            <person name="Paez-Espino D."/>
            <person name="Jungbluth S."/>
            <person name="Walsh D.A."/>
            <person name="Denef V.J."/>
            <person name="McMahon K.D."/>
            <person name="Konstantinidis K.T."/>
            <person name="Eloe-Fadrosh E.A."/>
            <person name="Kyrpides N.C."/>
            <person name="Woyke T."/>
        </authorList>
    </citation>
    <scope>NUCLEOTIDE SEQUENCE</scope>
    <source>
        <strain evidence="2">GVMAG-M-3300023174-189</strain>
    </source>
</reference>
<dbReference type="EMBL" id="MN739626">
    <property type="protein sequence ID" value="QHT16488.1"/>
    <property type="molecule type" value="Genomic_DNA"/>
</dbReference>
<sequence>MPLTTIGEFYVYGSAIIGIIAAFTLICYKEPSRVYRTMKRKNTEESPIINA</sequence>
<keyword evidence="1" id="KW-0472">Membrane</keyword>
<evidence type="ECO:0000256" key="1">
    <source>
        <dbReference type="SAM" id="Phobius"/>
    </source>
</evidence>
<keyword evidence="1" id="KW-0812">Transmembrane</keyword>
<protein>
    <submittedName>
        <fullName evidence="2">Uncharacterized protein</fullName>
    </submittedName>
</protein>
<proteinExistence type="predicted"/>
<dbReference type="AlphaFoldDB" id="A0A6C0DHT7"/>
<accession>A0A6C0DHT7</accession>
<name>A0A6C0DHT7_9ZZZZ</name>